<dbReference type="Gene3D" id="3.30.70.20">
    <property type="match status" value="1"/>
</dbReference>
<name>A0A9D1DIG4_9FIRM</name>
<dbReference type="InterPro" id="IPR017896">
    <property type="entry name" value="4Fe4S_Fe-S-bd"/>
</dbReference>
<dbReference type="Proteomes" id="UP000824239">
    <property type="component" value="Unassembled WGS sequence"/>
</dbReference>
<feature type="domain" description="4Fe-4S ferredoxin-type" evidence="5">
    <location>
        <begin position="1"/>
        <end position="30"/>
    </location>
</feature>
<evidence type="ECO:0000256" key="3">
    <source>
        <dbReference type="ARBA" id="ARBA00023004"/>
    </source>
</evidence>
<keyword evidence="1" id="KW-0004">4Fe-4S</keyword>
<keyword evidence="2" id="KW-0479">Metal-binding</keyword>
<dbReference type="SUPFAM" id="SSF54862">
    <property type="entry name" value="4Fe-4S ferredoxins"/>
    <property type="match status" value="1"/>
</dbReference>
<dbReference type="GO" id="GO:0051539">
    <property type="term" value="F:4 iron, 4 sulfur cluster binding"/>
    <property type="evidence" value="ECO:0007669"/>
    <property type="project" value="UniProtKB-KW"/>
</dbReference>
<dbReference type="PROSITE" id="PS51379">
    <property type="entry name" value="4FE4S_FER_2"/>
    <property type="match status" value="2"/>
</dbReference>
<evidence type="ECO:0000313" key="7">
    <source>
        <dbReference type="Proteomes" id="UP000824239"/>
    </source>
</evidence>
<feature type="domain" description="4Fe-4S ferredoxin-type" evidence="5">
    <location>
        <begin position="37"/>
        <end position="67"/>
    </location>
</feature>
<dbReference type="PANTHER" id="PTHR43687">
    <property type="entry name" value="ADENYLYLSULFATE REDUCTASE, BETA SUBUNIT"/>
    <property type="match status" value="1"/>
</dbReference>
<dbReference type="GO" id="GO:0046872">
    <property type="term" value="F:metal ion binding"/>
    <property type="evidence" value="ECO:0007669"/>
    <property type="project" value="UniProtKB-KW"/>
</dbReference>
<evidence type="ECO:0000259" key="5">
    <source>
        <dbReference type="PROSITE" id="PS51379"/>
    </source>
</evidence>
<evidence type="ECO:0000256" key="2">
    <source>
        <dbReference type="ARBA" id="ARBA00022723"/>
    </source>
</evidence>
<evidence type="ECO:0000256" key="4">
    <source>
        <dbReference type="ARBA" id="ARBA00023014"/>
    </source>
</evidence>
<keyword evidence="4" id="KW-0411">Iron-sulfur</keyword>
<organism evidence="6 7">
    <name type="scientific">Candidatus Avoscillospira avicola</name>
    <dbReference type="NCBI Taxonomy" id="2840706"/>
    <lineage>
        <taxon>Bacteria</taxon>
        <taxon>Bacillati</taxon>
        <taxon>Bacillota</taxon>
        <taxon>Clostridia</taxon>
        <taxon>Eubacteriales</taxon>
        <taxon>Oscillospiraceae</taxon>
        <taxon>Oscillospiraceae incertae sedis</taxon>
        <taxon>Candidatus Avoscillospira</taxon>
    </lineage>
</organism>
<evidence type="ECO:0000313" key="6">
    <source>
        <dbReference type="EMBL" id="HIR51284.1"/>
    </source>
</evidence>
<comment type="caution">
    <text evidence="6">The sequence shown here is derived from an EMBL/GenBank/DDBJ whole genome shotgun (WGS) entry which is preliminary data.</text>
</comment>
<protein>
    <submittedName>
        <fullName evidence="6">4Fe-4S binding protein</fullName>
    </submittedName>
</protein>
<dbReference type="AlphaFoldDB" id="A0A9D1DIG4"/>
<dbReference type="PANTHER" id="PTHR43687:SF4">
    <property type="entry name" value="BLR5484 PROTEIN"/>
    <property type="match status" value="1"/>
</dbReference>
<accession>A0A9D1DIG4</accession>
<dbReference type="EMBL" id="DVHE01000063">
    <property type="protein sequence ID" value="HIR51284.1"/>
    <property type="molecule type" value="Genomic_DNA"/>
</dbReference>
<dbReference type="InterPro" id="IPR050572">
    <property type="entry name" value="Fe-S_Ferredoxin"/>
</dbReference>
<evidence type="ECO:0000256" key="1">
    <source>
        <dbReference type="ARBA" id="ARBA00022485"/>
    </source>
</evidence>
<gene>
    <name evidence="6" type="ORF">IAA53_08385</name>
</gene>
<proteinExistence type="predicted"/>
<sequence>MAVYIDTALCKSCKLCISVCPKHVFEITTHVNAKGYNYVEAAREADCIFCGQCEMTCPDFVIHVEKDA</sequence>
<reference evidence="6" key="2">
    <citation type="journal article" date="2021" name="PeerJ">
        <title>Extensive microbial diversity within the chicken gut microbiome revealed by metagenomics and culture.</title>
        <authorList>
            <person name="Gilroy R."/>
            <person name="Ravi A."/>
            <person name="Getino M."/>
            <person name="Pursley I."/>
            <person name="Horton D.L."/>
            <person name="Alikhan N.F."/>
            <person name="Baker D."/>
            <person name="Gharbi K."/>
            <person name="Hall N."/>
            <person name="Watson M."/>
            <person name="Adriaenssens E.M."/>
            <person name="Foster-Nyarko E."/>
            <person name="Jarju S."/>
            <person name="Secka A."/>
            <person name="Antonio M."/>
            <person name="Oren A."/>
            <person name="Chaudhuri R.R."/>
            <person name="La Ragione R."/>
            <person name="Hildebrand F."/>
            <person name="Pallen M.J."/>
        </authorList>
    </citation>
    <scope>NUCLEOTIDE SEQUENCE</scope>
    <source>
        <strain evidence="6">ChiBcec15-4380</strain>
    </source>
</reference>
<reference evidence="6" key="1">
    <citation type="submission" date="2020-10" db="EMBL/GenBank/DDBJ databases">
        <authorList>
            <person name="Gilroy R."/>
        </authorList>
    </citation>
    <scope>NUCLEOTIDE SEQUENCE</scope>
    <source>
        <strain evidence="6">ChiBcec15-4380</strain>
    </source>
</reference>
<dbReference type="InterPro" id="IPR017900">
    <property type="entry name" value="4Fe4S_Fe_S_CS"/>
</dbReference>
<dbReference type="Pfam" id="PF12838">
    <property type="entry name" value="Fer4_7"/>
    <property type="match status" value="1"/>
</dbReference>
<dbReference type="PROSITE" id="PS00198">
    <property type="entry name" value="4FE4S_FER_1"/>
    <property type="match status" value="2"/>
</dbReference>
<keyword evidence="3" id="KW-0408">Iron</keyword>